<dbReference type="SUPFAM" id="SSF75708">
    <property type="entry name" value="Chemotaxis phosphatase CheZ"/>
    <property type="match status" value="1"/>
</dbReference>
<evidence type="ECO:0000256" key="1">
    <source>
        <dbReference type="ARBA" id="ARBA00004496"/>
    </source>
</evidence>
<evidence type="ECO:0000256" key="8">
    <source>
        <dbReference type="ARBA" id="ARBA00022912"/>
    </source>
</evidence>
<comment type="subunit">
    <text evidence="10">Homodimer.</text>
</comment>
<keyword evidence="6 10" id="KW-0283">Flagellar rotation</keyword>
<keyword evidence="4 10" id="KW-0963">Cytoplasm</keyword>
<evidence type="ECO:0000256" key="7">
    <source>
        <dbReference type="ARBA" id="ARBA00022801"/>
    </source>
</evidence>
<dbReference type="PIRSF" id="PIRSF002884">
    <property type="entry name" value="CheZ"/>
    <property type="match status" value="1"/>
</dbReference>
<reference evidence="12" key="1">
    <citation type="journal article" date="2019" name="Int. J. Syst. Evol. Microbiol.">
        <title>The Global Catalogue of Microorganisms (GCM) 10K type strain sequencing project: providing services to taxonomists for standard genome sequencing and annotation.</title>
        <authorList>
            <consortium name="The Broad Institute Genomics Platform"/>
            <consortium name="The Broad Institute Genome Sequencing Center for Infectious Disease"/>
            <person name="Wu L."/>
            <person name="Ma J."/>
        </authorList>
    </citation>
    <scope>NUCLEOTIDE SEQUENCE [LARGE SCALE GENOMIC DNA]</scope>
    <source>
        <strain evidence="12">JCM 17804</strain>
    </source>
</reference>
<dbReference type="InterPro" id="IPR007439">
    <property type="entry name" value="Chemotax_Pase_CheZ"/>
</dbReference>
<comment type="subcellular location">
    <subcellularLocation>
        <location evidence="1 10">Cytoplasm</location>
    </subcellularLocation>
</comment>
<evidence type="ECO:0000313" key="12">
    <source>
        <dbReference type="Proteomes" id="UP001500975"/>
    </source>
</evidence>
<comment type="similarity">
    <text evidence="2 10">Belongs to the CheZ family.</text>
</comment>
<dbReference type="EC" id="3.1.3.-" evidence="10"/>
<name>A0ABP8I0A0_9BURK</name>
<evidence type="ECO:0000256" key="3">
    <source>
        <dbReference type="ARBA" id="ARBA00018484"/>
    </source>
</evidence>
<dbReference type="PANTHER" id="PTHR43693:SF1">
    <property type="entry name" value="PROTEIN PHOSPHATASE CHEZ"/>
    <property type="match status" value="1"/>
</dbReference>
<dbReference type="Pfam" id="PF04344">
    <property type="entry name" value="CheZ"/>
    <property type="match status" value="1"/>
</dbReference>
<comment type="function">
    <text evidence="10">Plays an important role in bacterial chemotaxis signal transduction pathway by accelerating the dephosphorylation of phosphorylated CheY (CheY-P).</text>
</comment>
<keyword evidence="12" id="KW-1185">Reference proteome</keyword>
<comment type="caution">
    <text evidence="11">The sequence shown here is derived from an EMBL/GenBank/DDBJ whole genome shotgun (WGS) entry which is preliminary data.</text>
</comment>
<accession>A0ABP8I0A0</accession>
<dbReference type="PANTHER" id="PTHR43693">
    <property type="entry name" value="PROTEIN PHOSPHATASE CHEZ"/>
    <property type="match status" value="1"/>
</dbReference>
<organism evidence="11 12">
    <name type="scientific">Variovorax defluvii</name>
    <dbReference type="NCBI Taxonomy" id="913761"/>
    <lineage>
        <taxon>Bacteria</taxon>
        <taxon>Pseudomonadati</taxon>
        <taxon>Pseudomonadota</taxon>
        <taxon>Betaproteobacteria</taxon>
        <taxon>Burkholderiales</taxon>
        <taxon>Comamonadaceae</taxon>
        <taxon>Variovorax</taxon>
    </lineage>
</organism>
<evidence type="ECO:0000256" key="9">
    <source>
        <dbReference type="ARBA" id="ARBA00029599"/>
    </source>
</evidence>
<keyword evidence="7 10" id="KW-0378">Hydrolase</keyword>
<dbReference type="NCBIfam" id="NF008368">
    <property type="entry name" value="PRK11166.1"/>
    <property type="match status" value="1"/>
</dbReference>
<evidence type="ECO:0000256" key="4">
    <source>
        <dbReference type="ARBA" id="ARBA00022490"/>
    </source>
</evidence>
<dbReference type="EMBL" id="BAABGJ010000057">
    <property type="protein sequence ID" value="GAA4348687.1"/>
    <property type="molecule type" value="Genomic_DNA"/>
</dbReference>
<dbReference type="Proteomes" id="UP001500975">
    <property type="component" value="Unassembled WGS sequence"/>
</dbReference>
<sequence>MDANTTGNTHDELLGRIGQLTRQLREGLRELGLDKQVERAAQAIPDARDRLSYVATMTERAAHRALNAIDAAQPMQEALSNGAKDLSGRWDQWFANPIELDHARELVMDTRGYLQQVPERAGAINSQLMEIMMAQDFQDLTGQVIKKMMDVVNEVETQLLQVLIDNAPAEKRTEIAMGQANSLMNGPQIKADNPEAVTDQAQVDDLLESLGF</sequence>
<dbReference type="Gene3D" id="1.10.287.500">
    <property type="entry name" value="Helix hairpin bin"/>
    <property type="match status" value="1"/>
</dbReference>
<evidence type="ECO:0000256" key="5">
    <source>
        <dbReference type="ARBA" id="ARBA00022500"/>
    </source>
</evidence>
<dbReference type="InterPro" id="IPR050992">
    <property type="entry name" value="CheZ_family_phosphatases"/>
</dbReference>
<protein>
    <recommendedName>
        <fullName evidence="3 10">Protein phosphatase CheZ</fullName>
        <ecNumber evidence="10">3.1.3.-</ecNumber>
    </recommendedName>
    <alternativeName>
        <fullName evidence="9 10">Chemotaxis protein CheZ</fullName>
    </alternativeName>
</protein>
<evidence type="ECO:0000256" key="6">
    <source>
        <dbReference type="ARBA" id="ARBA00022779"/>
    </source>
</evidence>
<gene>
    <name evidence="11" type="primary">cheZ</name>
    <name evidence="11" type="ORF">GCM10023165_34750</name>
</gene>
<evidence type="ECO:0000256" key="10">
    <source>
        <dbReference type="PIRNR" id="PIRNR002884"/>
    </source>
</evidence>
<evidence type="ECO:0000313" key="11">
    <source>
        <dbReference type="EMBL" id="GAA4348687.1"/>
    </source>
</evidence>
<keyword evidence="8 10" id="KW-0904">Protein phosphatase</keyword>
<dbReference type="RefSeq" id="WP_345539473.1">
    <property type="nucleotide sequence ID" value="NZ_BAABGJ010000057.1"/>
</dbReference>
<proteinExistence type="inferred from homology"/>
<keyword evidence="5 10" id="KW-0145">Chemotaxis</keyword>
<evidence type="ECO:0000256" key="2">
    <source>
        <dbReference type="ARBA" id="ARBA00005908"/>
    </source>
</evidence>